<feature type="compositionally biased region" description="Gly residues" evidence="1">
    <location>
        <begin position="110"/>
        <end position="142"/>
    </location>
</feature>
<reference evidence="3 4" key="1">
    <citation type="submission" date="2016-01" db="EMBL/GenBank/DDBJ databases">
        <title>Whole genome sequence and analysis of Micromonospora rosaria DSM 803, which can produce antibacterial substance rosamicin.</title>
        <authorList>
            <person name="Yang H."/>
            <person name="He X."/>
            <person name="Zhu D."/>
        </authorList>
    </citation>
    <scope>NUCLEOTIDE SEQUENCE [LARGE SCALE GENOMIC DNA]</scope>
    <source>
        <strain evidence="3 4">DSM 803</strain>
    </source>
</reference>
<feature type="compositionally biased region" description="Low complexity" evidence="1">
    <location>
        <begin position="100"/>
        <end position="109"/>
    </location>
</feature>
<evidence type="ECO:0000313" key="3">
    <source>
        <dbReference type="EMBL" id="KXK60908.1"/>
    </source>
</evidence>
<feature type="region of interest" description="Disordered" evidence="1">
    <location>
        <begin position="66"/>
        <end position="142"/>
    </location>
</feature>
<evidence type="ECO:0000256" key="2">
    <source>
        <dbReference type="SAM" id="Phobius"/>
    </source>
</evidence>
<name>A0A136PR88_9ACTN</name>
<evidence type="ECO:0000256" key="1">
    <source>
        <dbReference type="SAM" id="MobiDB-lite"/>
    </source>
</evidence>
<organism evidence="3 4">
    <name type="scientific">Micromonospora rosaria</name>
    <dbReference type="NCBI Taxonomy" id="47874"/>
    <lineage>
        <taxon>Bacteria</taxon>
        <taxon>Bacillati</taxon>
        <taxon>Actinomycetota</taxon>
        <taxon>Actinomycetes</taxon>
        <taxon>Micromonosporales</taxon>
        <taxon>Micromonosporaceae</taxon>
        <taxon>Micromonospora</taxon>
    </lineage>
</organism>
<feature type="transmembrane region" description="Helical" evidence="2">
    <location>
        <begin position="29"/>
        <end position="46"/>
    </location>
</feature>
<keyword evidence="2" id="KW-0472">Membrane</keyword>
<proteinExistence type="predicted"/>
<gene>
    <name evidence="3" type="ORF">AWW66_16260</name>
</gene>
<dbReference type="Proteomes" id="UP000070620">
    <property type="component" value="Unassembled WGS sequence"/>
</dbReference>
<dbReference type="EMBL" id="LRQV01000055">
    <property type="protein sequence ID" value="KXK60908.1"/>
    <property type="molecule type" value="Genomic_DNA"/>
</dbReference>
<evidence type="ECO:0000313" key="4">
    <source>
        <dbReference type="Proteomes" id="UP000070620"/>
    </source>
</evidence>
<keyword evidence="2" id="KW-1133">Transmembrane helix</keyword>
<feature type="compositionally biased region" description="Gly residues" evidence="1">
    <location>
        <begin position="89"/>
        <end position="99"/>
    </location>
</feature>
<sequence>MASVLTLVGGLILLLAVLAAIGGDLRVAPFGLLGLLLLAVGLKLLLDNGDNHVPYGYAHTLPAQPGAYFAPTPDQHAGHGWSDDHGRPGQSGSGDGGSAGSDPAGSTWSGSGGSSGWSGDSGSGWSGGGSSGDSGGGGGGGW</sequence>
<comment type="caution">
    <text evidence="3">The sequence shown here is derived from an EMBL/GenBank/DDBJ whole genome shotgun (WGS) entry which is preliminary data.</text>
</comment>
<keyword evidence="4" id="KW-1185">Reference proteome</keyword>
<protein>
    <submittedName>
        <fullName evidence="3">Uncharacterized protein</fullName>
    </submittedName>
</protein>
<dbReference type="AlphaFoldDB" id="A0A136PR88"/>
<keyword evidence="2" id="KW-0812">Transmembrane</keyword>
<accession>A0A136PR88</accession>